<dbReference type="Proteomes" id="UP000789524">
    <property type="component" value="Unassembled WGS sequence"/>
</dbReference>
<comment type="caution">
    <text evidence="1">The sequence shown here is derived from an EMBL/GenBank/DDBJ whole genome shotgun (WGS) entry which is preliminary data.</text>
</comment>
<dbReference type="InterPro" id="IPR010562">
    <property type="entry name" value="Haemolymph_juvenile_hormone-bd"/>
</dbReference>
<organism evidence="1 2">
    <name type="scientific">Danaus chrysippus</name>
    <name type="common">African queen</name>
    <dbReference type="NCBI Taxonomy" id="151541"/>
    <lineage>
        <taxon>Eukaryota</taxon>
        <taxon>Metazoa</taxon>
        <taxon>Ecdysozoa</taxon>
        <taxon>Arthropoda</taxon>
        <taxon>Hexapoda</taxon>
        <taxon>Insecta</taxon>
        <taxon>Pterygota</taxon>
        <taxon>Neoptera</taxon>
        <taxon>Endopterygota</taxon>
        <taxon>Lepidoptera</taxon>
        <taxon>Glossata</taxon>
        <taxon>Ditrysia</taxon>
        <taxon>Papilionoidea</taxon>
        <taxon>Nymphalidae</taxon>
        <taxon>Danainae</taxon>
        <taxon>Danaini</taxon>
        <taxon>Danaina</taxon>
        <taxon>Danaus</taxon>
        <taxon>Anosia</taxon>
    </lineage>
</organism>
<dbReference type="PANTHER" id="PTHR11008:SF29">
    <property type="entry name" value="IP17226P"/>
    <property type="match status" value="1"/>
</dbReference>
<evidence type="ECO:0000313" key="2">
    <source>
        <dbReference type="Proteomes" id="UP000789524"/>
    </source>
</evidence>
<sequence length="244" mass="27183">MGAYGGRVDIGHVPDITEMTDLDKKASSDALHVLESMRGLFATGIMTIPPLDPYEDKDLKPLRFTNKDSKLITGQMKIQEVKVEGAKAFKINSLQLRMNTLRTDVDFIIPSLHGHVSFHFDLYLGGILPVRLDLKVNFNVTGISVVGALGTEEVDHEGKKVFQVQAMQGKFHADDIHLSLEGVGRKLIQDILNFLNESKILDNSPEVKFIKRRVNNYVAHILMTKVNKALEGFTVAQLKAYILG</sequence>
<gene>
    <name evidence="1" type="ORF">DCHRY22_LOCUS11750</name>
</gene>
<dbReference type="OrthoDB" id="7193000at2759"/>
<keyword evidence="2" id="KW-1185">Reference proteome</keyword>
<dbReference type="EMBL" id="CAKASE010000074">
    <property type="protein sequence ID" value="CAG9575964.1"/>
    <property type="molecule type" value="Genomic_DNA"/>
</dbReference>
<dbReference type="Gene3D" id="3.15.10.30">
    <property type="entry name" value="Haemolymph juvenile hormone binding protein"/>
    <property type="match status" value="1"/>
</dbReference>
<dbReference type="AlphaFoldDB" id="A0A8J2QYL8"/>
<proteinExistence type="predicted"/>
<name>A0A8J2QYL8_9NEOP</name>
<evidence type="ECO:0000313" key="1">
    <source>
        <dbReference type="EMBL" id="CAG9575964.1"/>
    </source>
</evidence>
<dbReference type="InterPro" id="IPR038606">
    <property type="entry name" value="To_sf"/>
</dbReference>
<accession>A0A8J2QYL8</accession>
<dbReference type="PANTHER" id="PTHR11008">
    <property type="entry name" value="PROTEIN TAKEOUT-LIKE PROTEIN"/>
    <property type="match status" value="1"/>
</dbReference>
<protein>
    <submittedName>
        <fullName evidence="1">(African queen) hypothetical protein</fullName>
    </submittedName>
</protein>
<dbReference type="GO" id="GO:0005615">
    <property type="term" value="C:extracellular space"/>
    <property type="evidence" value="ECO:0007669"/>
    <property type="project" value="TreeGrafter"/>
</dbReference>
<reference evidence="1" key="1">
    <citation type="submission" date="2021-09" db="EMBL/GenBank/DDBJ databases">
        <authorList>
            <person name="Martin H S."/>
        </authorList>
    </citation>
    <scope>NUCLEOTIDE SEQUENCE</scope>
</reference>
<dbReference type="Pfam" id="PF06585">
    <property type="entry name" value="JHBP"/>
    <property type="match status" value="1"/>
</dbReference>